<keyword evidence="1" id="KW-0732">Signal</keyword>
<evidence type="ECO:0000313" key="2">
    <source>
        <dbReference type="EMBL" id="KAH7152738.1"/>
    </source>
</evidence>
<keyword evidence="3" id="KW-1185">Reference proteome</keyword>
<organism evidence="2 3">
    <name type="scientific">Dactylonectria macrodidyma</name>
    <dbReference type="NCBI Taxonomy" id="307937"/>
    <lineage>
        <taxon>Eukaryota</taxon>
        <taxon>Fungi</taxon>
        <taxon>Dikarya</taxon>
        <taxon>Ascomycota</taxon>
        <taxon>Pezizomycotina</taxon>
        <taxon>Sordariomycetes</taxon>
        <taxon>Hypocreomycetidae</taxon>
        <taxon>Hypocreales</taxon>
        <taxon>Nectriaceae</taxon>
        <taxon>Dactylonectria</taxon>
    </lineage>
</organism>
<comment type="caution">
    <text evidence="2">The sequence shown here is derived from an EMBL/GenBank/DDBJ whole genome shotgun (WGS) entry which is preliminary data.</text>
</comment>
<dbReference type="OrthoDB" id="3799394at2759"/>
<dbReference type="Proteomes" id="UP000738349">
    <property type="component" value="Unassembled WGS sequence"/>
</dbReference>
<gene>
    <name evidence="2" type="ORF">EDB81DRAFT_757776</name>
</gene>
<feature type="chain" id="PRO_5040396874" evidence="1">
    <location>
        <begin position="21"/>
        <end position="155"/>
    </location>
</feature>
<name>A0A9P9F5M2_9HYPO</name>
<proteinExistence type="predicted"/>
<dbReference type="EMBL" id="JAGMUV010000006">
    <property type="protein sequence ID" value="KAH7152738.1"/>
    <property type="molecule type" value="Genomic_DNA"/>
</dbReference>
<evidence type="ECO:0000313" key="3">
    <source>
        <dbReference type="Proteomes" id="UP000738349"/>
    </source>
</evidence>
<accession>A0A9P9F5M2</accession>
<dbReference type="AlphaFoldDB" id="A0A9P9F5M2"/>
<evidence type="ECO:0000256" key="1">
    <source>
        <dbReference type="SAM" id="SignalP"/>
    </source>
</evidence>
<protein>
    <submittedName>
        <fullName evidence="2">Uncharacterized protein</fullName>
    </submittedName>
</protein>
<sequence length="155" mass="16356">MLLSNFITVVTLGLASGASAAFVKPGKVGPSTDIKCGKRLPKCPKDQACVADNPKCTKPSRCSGTCHYKNRYKSCGGFTVHPKGCRKGLTCQDDPRFPDSCGQACDMPGICLPRKLRQCGGIMGVECPKGKYCYDSPHDDCDPDNGGADCGGVCL</sequence>
<feature type="signal peptide" evidence="1">
    <location>
        <begin position="1"/>
        <end position="20"/>
    </location>
</feature>
<reference evidence="2" key="1">
    <citation type="journal article" date="2021" name="Nat. Commun.">
        <title>Genetic determinants of endophytism in the Arabidopsis root mycobiome.</title>
        <authorList>
            <person name="Mesny F."/>
            <person name="Miyauchi S."/>
            <person name="Thiergart T."/>
            <person name="Pickel B."/>
            <person name="Atanasova L."/>
            <person name="Karlsson M."/>
            <person name="Huettel B."/>
            <person name="Barry K.W."/>
            <person name="Haridas S."/>
            <person name="Chen C."/>
            <person name="Bauer D."/>
            <person name="Andreopoulos W."/>
            <person name="Pangilinan J."/>
            <person name="LaButti K."/>
            <person name="Riley R."/>
            <person name="Lipzen A."/>
            <person name="Clum A."/>
            <person name="Drula E."/>
            <person name="Henrissat B."/>
            <person name="Kohler A."/>
            <person name="Grigoriev I.V."/>
            <person name="Martin F.M."/>
            <person name="Hacquard S."/>
        </authorList>
    </citation>
    <scope>NUCLEOTIDE SEQUENCE</scope>
    <source>
        <strain evidence="2">MPI-CAGE-AT-0147</strain>
    </source>
</reference>